<evidence type="ECO:0000313" key="2">
    <source>
        <dbReference type="EMBL" id="MXP32944.1"/>
    </source>
</evidence>
<dbReference type="RefSeq" id="WP_160780233.1">
    <property type="nucleotide sequence ID" value="NZ_BAAAZF010000001.1"/>
</dbReference>
<dbReference type="InterPro" id="IPR003754">
    <property type="entry name" value="4pyrrol_synth_uPrphyn_synth"/>
</dbReference>
<gene>
    <name evidence="2" type="ORF">GRI94_14025</name>
</gene>
<dbReference type="InterPro" id="IPR036108">
    <property type="entry name" value="4pyrrol_syn_uPrphyn_synt_sf"/>
</dbReference>
<dbReference type="Gene3D" id="3.40.50.10090">
    <property type="match status" value="1"/>
</dbReference>
<dbReference type="GO" id="GO:0004852">
    <property type="term" value="F:uroporphyrinogen-III synthase activity"/>
    <property type="evidence" value="ECO:0007669"/>
    <property type="project" value="InterPro"/>
</dbReference>
<dbReference type="SUPFAM" id="SSF69618">
    <property type="entry name" value="HemD-like"/>
    <property type="match status" value="1"/>
</dbReference>
<comment type="caution">
    <text evidence="2">The sequence shown here is derived from an EMBL/GenBank/DDBJ whole genome shotgun (WGS) entry which is preliminary data.</text>
</comment>
<reference evidence="2 3" key="1">
    <citation type="submission" date="2019-12" db="EMBL/GenBank/DDBJ databases">
        <title>Genomic-based taxomic classification of the family Erythrobacteraceae.</title>
        <authorList>
            <person name="Xu L."/>
        </authorList>
    </citation>
    <scope>NUCLEOTIDE SEQUENCE [LARGE SCALE GENOMIC DNA]</scope>
    <source>
        <strain evidence="2 3">JCM 16677</strain>
    </source>
</reference>
<dbReference type="CDD" id="cd06578">
    <property type="entry name" value="HemD"/>
    <property type="match status" value="1"/>
</dbReference>
<dbReference type="EMBL" id="WTYE01000001">
    <property type="protein sequence ID" value="MXP32944.1"/>
    <property type="molecule type" value="Genomic_DNA"/>
</dbReference>
<sequence>MSVPIFVLRPEPGLTATLVAAFEAGLKAKGMALSSVEPVTWSAPAKPFDGLLIGSANAVRHAGKELDKVSHLPVLAVGATTAKLAQEAGLQVEHVGSGGLQDLIDTLPGEPRHLLRLAGEVHVALDVPAHLTLDSCVVYRVQYRRLSADQAGLLSGGAIVLLHSGEAGRHFAEECTRLGVDRSRVDIAAMAPRILENIGDGWRSVHVADGPSDAALLDLAGNLCH</sequence>
<dbReference type="AlphaFoldDB" id="A0A845ATM1"/>
<dbReference type="GO" id="GO:0033014">
    <property type="term" value="P:tetrapyrrole biosynthetic process"/>
    <property type="evidence" value="ECO:0007669"/>
    <property type="project" value="InterPro"/>
</dbReference>
<protein>
    <submittedName>
        <fullName evidence="2">Uroporphyrinogen-III synthase</fullName>
    </submittedName>
</protein>
<feature type="domain" description="Tetrapyrrole biosynthesis uroporphyrinogen III synthase" evidence="1">
    <location>
        <begin position="47"/>
        <end position="217"/>
    </location>
</feature>
<evidence type="ECO:0000259" key="1">
    <source>
        <dbReference type="Pfam" id="PF02602"/>
    </source>
</evidence>
<dbReference type="Proteomes" id="UP000446786">
    <property type="component" value="Unassembled WGS sequence"/>
</dbReference>
<dbReference type="Pfam" id="PF02602">
    <property type="entry name" value="HEM4"/>
    <property type="match status" value="1"/>
</dbReference>
<accession>A0A845ATM1</accession>
<keyword evidence="3" id="KW-1185">Reference proteome</keyword>
<name>A0A845ATM1_9SPHN</name>
<organism evidence="2 3">
    <name type="scientific">Parerythrobacter jejuensis</name>
    <dbReference type="NCBI Taxonomy" id="795812"/>
    <lineage>
        <taxon>Bacteria</taxon>
        <taxon>Pseudomonadati</taxon>
        <taxon>Pseudomonadota</taxon>
        <taxon>Alphaproteobacteria</taxon>
        <taxon>Sphingomonadales</taxon>
        <taxon>Erythrobacteraceae</taxon>
        <taxon>Parerythrobacter</taxon>
    </lineage>
</organism>
<proteinExistence type="predicted"/>
<evidence type="ECO:0000313" key="3">
    <source>
        <dbReference type="Proteomes" id="UP000446786"/>
    </source>
</evidence>
<dbReference type="OrthoDB" id="7424801at2"/>